<reference evidence="1 2" key="1">
    <citation type="journal article" date="2018" name="Nat. Genet.">
        <title>The Rosa genome provides new insights in the design of modern roses.</title>
        <authorList>
            <person name="Bendahmane M."/>
        </authorList>
    </citation>
    <scope>NUCLEOTIDE SEQUENCE [LARGE SCALE GENOMIC DNA]</scope>
    <source>
        <strain evidence="2">cv. Old Blush</strain>
    </source>
</reference>
<dbReference type="Proteomes" id="UP000238479">
    <property type="component" value="Chromosome 2"/>
</dbReference>
<dbReference type="AlphaFoldDB" id="A0A2P6S664"/>
<keyword evidence="2" id="KW-1185">Reference proteome</keyword>
<dbReference type="Gramene" id="PRQ54161">
    <property type="protein sequence ID" value="PRQ54161"/>
    <property type="gene ID" value="RchiOBHm_Chr2g0174461"/>
</dbReference>
<organism evidence="1 2">
    <name type="scientific">Rosa chinensis</name>
    <name type="common">China rose</name>
    <dbReference type="NCBI Taxonomy" id="74649"/>
    <lineage>
        <taxon>Eukaryota</taxon>
        <taxon>Viridiplantae</taxon>
        <taxon>Streptophyta</taxon>
        <taxon>Embryophyta</taxon>
        <taxon>Tracheophyta</taxon>
        <taxon>Spermatophyta</taxon>
        <taxon>Magnoliopsida</taxon>
        <taxon>eudicotyledons</taxon>
        <taxon>Gunneridae</taxon>
        <taxon>Pentapetalae</taxon>
        <taxon>rosids</taxon>
        <taxon>fabids</taxon>
        <taxon>Rosales</taxon>
        <taxon>Rosaceae</taxon>
        <taxon>Rosoideae</taxon>
        <taxon>Rosoideae incertae sedis</taxon>
        <taxon>Rosa</taxon>
    </lineage>
</organism>
<gene>
    <name evidence="1" type="ORF">RchiOBHm_Chr2g0174461</name>
</gene>
<evidence type="ECO:0000313" key="1">
    <source>
        <dbReference type="EMBL" id="PRQ54161.1"/>
    </source>
</evidence>
<dbReference type="EMBL" id="PDCK01000040">
    <property type="protein sequence ID" value="PRQ54161.1"/>
    <property type="molecule type" value="Genomic_DNA"/>
</dbReference>
<proteinExistence type="predicted"/>
<accession>A0A2P6S664</accession>
<evidence type="ECO:0000313" key="2">
    <source>
        <dbReference type="Proteomes" id="UP000238479"/>
    </source>
</evidence>
<comment type="caution">
    <text evidence="1">The sequence shown here is derived from an EMBL/GenBank/DDBJ whole genome shotgun (WGS) entry which is preliminary data.</text>
</comment>
<protein>
    <submittedName>
        <fullName evidence="1">Uncharacterized protein</fullName>
    </submittedName>
</protein>
<sequence>MKKTIWNCGFALHLGRGDWHWGKSEVFWGRKIVAGVRTKQSRKVLGDFSILLYWEDKSM</sequence>
<name>A0A2P6S664_ROSCH</name>